<dbReference type="AlphaFoldDB" id="A0A7C3VJY3"/>
<evidence type="ECO:0000256" key="1">
    <source>
        <dbReference type="SAM" id="SignalP"/>
    </source>
</evidence>
<proteinExistence type="predicted"/>
<feature type="signal peptide" evidence="1">
    <location>
        <begin position="1"/>
        <end position="25"/>
    </location>
</feature>
<evidence type="ECO:0000313" key="3">
    <source>
        <dbReference type="EMBL" id="HGG03153.1"/>
    </source>
</evidence>
<dbReference type="EMBL" id="DSPX01000220">
    <property type="protein sequence ID" value="HGG03153.1"/>
    <property type="molecule type" value="Genomic_DNA"/>
</dbReference>
<accession>A0A7C3VJY3</accession>
<feature type="chain" id="PRO_5028019854" description="Haem-binding uptake Tiki superfamily ChaN domain-containing protein" evidence="1">
    <location>
        <begin position="26"/>
        <end position="283"/>
    </location>
</feature>
<dbReference type="SUPFAM" id="SSF159501">
    <property type="entry name" value="EreA/ChaN-like"/>
    <property type="match status" value="1"/>
</dbReference>
<keyword evidence="1" id="KW-0732">Signal</keyword>
<gene>
    <name evidence="3" type="ORF">ENR15_21565</name>
</gene>
<evidence type="ECO:0000259" key="2">
    <source>
        <dbReference type="Pfam" id="PF04187"/>
    </source>
</evidence>
<organism evidence="3">
    <name type="scientific">Planktothricoides sp. SpSt-374</name>
    <dbReference type="NCBI Taxonomy" id="2282167"/>
    <lineage>
        <taxon>Bacteria</taxon>
        <taxon>Bacillati</taxon>
        <taxon>Cyanobacteriota</taxon>
        <taxon>Cyanophyceae</taxon>
        <taxon>Oscillatoriophycideae</taxon>
        <taxon>Oscillatoriales</taxon>
        <taxon>Oscillatoriaceae</taxon>
        <taxon>Planktothricoides</taxon>
    </lineage>
</organism>
<feature type="domain" description="Haem-binding uptake Tiki superfamily ChaN" evidence="2">
    <location>
        <begin position="31"/>
        <end position="240"/>
    </location>
</feature>
<reference evidence="3" key="1">
    <citation type="journal article" date="2020" name="mSystems">
        <title>Genome- and Community-Level Interaction Insights into Carbon Utilization and Element Cycling Functions of Hydrothermarchaeota in Hydrothermal Sediment.</title>
        <authorList>
            <person name="Zhou Z."/>
            <person name="Liu Y."/>
            <person name="Xu W."/>
            <person name="Pan J."/>
            <person name="Luo Z.H."/>
            <person name="Li M."/>
        </authorList>
    </citation>
    <scope>NUCLEOTIDE SEQUENCE [LARGE SCALE GENOMIC DNA]</scope>
    <source>
        <strain evidence="3">SpSt-374</strain>
    </source>
</reference>
<dbReference type="InterPro" id="IPR007314">
    <property type="entry name" value="Cofac_haem-bd_dom"/>
</dbReference>
<comment type="caution">
    <text evidence="3">The sequence shown here is derived from an EMBL/GenBank/DDBJ whole genome shotgun (WGS) entry which is preliminary data.</text>
</comment>
<dbReference type="Pfam" id="PF04187">
    <property type="entry name" value="Cofac_haem_bdg"/>
    <property type="match status" value="1"/>
</dbReference>
<protein>
    <recommendedName>
        <fullName evidence="2">Haem-binding uptake Tiki superfamily ChaN domain-containing protein</fullName>
    </recommendedName>
</protein>
<dbReference type="Gene3D" id="3.40.50.11550">
    <property type="match status" value="1"/>
</dbReference>
<dbReference type="CDD" id="cd14727">
    <property type="entry name" value="ChanN-like"/>
    <property type="match status" value="1"/>
</dbReference>
<sequence>MKKQIAGFCSCFLGFLLLWPAPARSQSSDFWRELYDADVVYLGEIHDSEADAAAKLEILQKLHQENPRLAIGLEMFQRPYQKFIDDYLAGNITEAEMVALTEYDKRWGFPWEYYAPLLRFAKANGLRVIALNAPSEAIRQVARGGWDSLTTEQREWLPPLADIRTDNDDYRQMIYQVYDEMHQGHGNSDSFERFFLVQVLWDETMAASIADFIATNPNYQVVVVAGQGHVMYGYGIPSRVARRRDGLVQRSLLLSPANMPERDGNNQPIADFFWDEDLVKINN</sequence>
<name>A0A7C3VJY3_9CYAN</name>